<gene>
    <name evidence="10" type="ORF">C6P46_001577</name>
</gene>
<comment type="caution">
    <text evidence="10">The sequence shown here is derived from an EMBL/GenBank/DDBJ whole genome shotgun (WGS) entry which is preliminary data.</text>
</comment>
<feature type="transmembrane region" description="Helical" evidence="8">
    <location>
        <begin position="396"/>
        <end position="423"/>
    </location>
</feature>
<evidence type="ECO:0000313" key="11">
    <source>
        <dbReference type="Proteomes" id="UP000777482"/>
    </source>
</evidence>
<evidence type="ECO:0000256" key="4">
    <source>
        <dbReference type="ARBA" id="ARBA00022692"/>
    </source>
</evidence>
<feature type="transmembrane region" description="Helical" evidence="8">
    <location>
        <begin position="255"/>
        <end position="276"/>
    </location>
</feature>
<keyword evidence="5 8" id="KW-1133">Transmembrane helix</keyword>
<accession>A0A9P6VV34</accession>
<proteinExistence type="inferred from homology"/>
<evidence type="ECO:0000256" key="2">
    <source>
        <dbReference type="ARBA" id="ARBA00008335"/>
    </source>
</evidence>
<reference evidence="10 11" key="1">
    <citation type="submission" date="2020-11" db="EMBL/GenBank/DDBJ databases">
        <title>Kefir isolates.</title>
        <authorList>
            <person name="Marcisauskas S."/>
            <person name="Kim Y."/>
            <person name="Blasche S."/>
        </authorList>
    </citation>
    <scope>NUCLEOTIDE SEQUENCE [LARGE SCALE GENOMIC DNA]</scope>
    <source>
        <strain evidence="10 11">KR</strain>
    </source>
</reference>
<evidence type="ECO:0000256" key="1">
    <source>
        <dbReference type="ARBA" id="ARBA00004127"/>
    </source>
</evidence>
<evidence type="ECO:0000256" key="6">
    <source>
        <dbReference type="ARBA" id="ARBA00023136"/>
    </source>
</evidence>
<keyword evidence="6 8" id="KW-0472">Membrane</keyword>
<keyword evidence="3" id="KW-0813">Transport</keyword>
<name>A0A9P6VV34_RHOMI</name>
<evidence type="ECO:0000259" key="9">
    <source>
        <dbReference type="PROSITE" id="PS50850"/>
    </source>
</evidence>
<evidence type="ECO:0000313" key="10">
    <source>
        <dbReference type="EMBL" id="KAG0654602.1"/>
    </source>
</evidence>
<feature type="transmembrane region" description="Helical" evidence="8">
    <location>
        <begin position="163"/>
        <end position="181"/>
    </location>
</feature>
<feature type="compositionally biased region" description="Polar residues" evidence="7">
    <location>
        <begin position="73"/>
        <end position="84"/>
    </location>
</feature>
<feature type="region of interest" description="Disordered" evidence="7">
    <location>
        <begin position="1"/>
        <end position="144"/>
    </location>
</feature>
<dbReference type="AlphaFoldDB" id="A0A9P6VV34"/>
<dbReference type="OrthoDB" id="413079at2759"/>
<feature type="transmembrane region" description="Helical" evidence="8">
    <location>
        <begin position="521"/>
        <end position="544"/>
    </location>
</feature>
<dbReference type="PANTHER" id="PTHR23514:SF3">
    <property type="entry name" value="BYPASS OF STOP CODON PROTEIN 6"/>
    <property type="match status" value="1"/>
</dbReference>
<dbReference type="Pfam" id="PF07690">
    <property type="entry name" value="MFS_1"/>
    <property type="match status" value="1"/>
</dbReference>
<dbReference type="Proteomes" id="UP000777482">
    <property type="component" value="Unassembled WGS sequence"/>
</dbReference>
<keyword evidence="11" id="KW-1185">Reference proteome</keyword>
<keyword evidence="4 8" id="KW-0812">Transmembrane</keyword>
<dbReference type="GO" id="GO:0022857">
    <property type="term" value="F:transmembrane transporter activity"/>
    <property type="evidence" value="ECO:0007669"/>
    <property type="project" value="InterPro"/>
</dbReference>
<dbReference type="GO" id="GO:0016020">
    <property type="term" value="C:membrane"/>
    <property type="evidence" value="ECO:0007669"/>
    <property type="project" value="TreeGrafter"/>
</dbReference>
<evidence type="ECO:0000256" key="8">
    <source>
        <dbReference type="SAM" id="Phobius"/>
    </source>
</evidence>
<dbReference type="Gene3D" id="1.20.1250.20">
    <property type="entry name" value="MFS general substrate transporter like domains"/>
    <property type="match status" value="1"/>
</dbReference>
<dbReference type="PANTHER" id="PTHR23514">
    <property type="entry name" value="BYPASS OF STOP CODON PROTEIN 6"/>
    <property type="match status" value="1"/>
</dbReference>
<comment type="similarity">
    <text evidence="2">Belongs to the major facilitator superfamily.</text>
</comment>
<dbReference type="GO" id="GO:0012505">
    <property type="term" value="C:endomembrane system"/>
    <property type="evidence" value="ECO:0007669"/>
    <property type="project" value="UniProtKB-SubCell"/>
</dbReference>
<feature type="transmembrane region" description="Helical" evidence="8">
    <location>
        <begin position="550"/>
        <end position="570"/>
    </location>
</feature>
<organism evidence="10 11">
    <name type="scientific">Rhodotorula mucilaginosa</name>
    <name type="common">Yeast</name>
    <name type="synonym">Rhodotorula rubra</name>
    <dbReference type="NCBI Taxonomy" id="5537"/>
    <lineage>
        <taxon>Eukaryota</taxon>
        <taxon>Fungi</taxon>
        <taxon>Dikarya</taxon>
        <taxon>Basidiomycota</taxon>
        <taxon>Pucciniomycotina</taxon>
        <taxon>Microbotryomycetes</taxon>
        <taxon>Sporidiobolales</taxon>
        <taxon>Sporidiobolaceae</taxon>
        <taxon>Rhodotorula</taxon>
    </lineage>
</organism>
<feature type="transmembrane region" description="Helical" evidence="8">
    <location>
        <begin position="288"/>
        <end position="308"/>
    </location>
</feature>
<dbReference type="InterPro" id="IPR036259">
    <property type="entry name" value="MFS_trans_sf"/>
</dbReference>
<comment type="subcellular location">
    <subcellularLocation>
        <location evidence="1">Endomembrane system</location>
        <topology evidence="1">Multi-pass membrane protein</topology>
    </subcellularLocation>
</comment>
<feature type="transmembrane region" description="Helical" evidence="8">
    <location>
        <begin position="463"/>
        <end position="482"/>
    </location>
</feature>
<feature type="transmembrane region" description="Helical" evidence="8">
    <location>
        <begin position="435"/>
        <end position="456"/>
    </location>
</feature>
<dbReference type="InterPro" id="IPR020846">
    <property type="entry name" value="MFS_dom"/>
</dbReference>
<dbReference type="InterPro" id="IPR051788">
    <property type="entry name" value="MFS_Transporter"/>
</dbReference>
<feature type="transmembrane region" description="Helical" evidence="8">
    <location>
        <begin position="230"/>
        <end position="249"/>
    </location>
</feature>
<feature type="domain" description="Major facilitator superfamily (MFS) profile" evidence="9">
    <location>
        <begin position="165"/>
        <end position="574"/>
    </location>
</feature>
<sequence>MSVELPDRPSAAYLSQASSPLEADSASSRPASPTFAAARSTHAYPQTPDLSLGESYTPATASYPPSTAAASLKSGSATPRSGSLSKDPLLKRQQQQRRGGSGLLTQWFTKGISHEEDRGRRRLSSSQVEAAAAPSGGESLTSRDSVRRIAASRRPWWHISREMAQRIVGFGMIALVGMNDSATGANLDSMQEHYHVDYDKISIVFLANTAGYFLSSMSSSFMLHHFGLQTSLLVACAGMSIGCVVLSIAPPFPAFIVMLMFMGFGSGMYDACITIVIAHEEDGVLMSLLYSCFGLGAMISPLAIGAFLDRGYAWNRYYNIPLGISILLAVIGFLVFRGYIPPPDEAHEAPLSTAQAPGSVVHEHANANTVTQGEVVHARSKMSAQQRMKRAFGIRAVWVGIVLIVFAFASTDILSAWSVSFLLSKRNAPAASSRYVLSGLWGGIATGRVVLAWALANRLGEKTFAVLMLAATSAILAVLYVRSFIVDAVALALVGFFLGPVTPKVLAAIGARVPPSLKGSVVSLLVGTGLIGSSVGPLLFGVVAGRGGLSLLPAVMIGVSVFSIGAWLAVPKNRRRED</sequence>
<evidence type="ECO:0000256" key="3">
    <source>
        <dbReference type="ARBA" id="ARBA00022448"/>
    </source>
</evidence>
<feature type="transmembrane region" description="Helical" evidence="8">
    <location>
        <begin position="201"/>
        <end position="223"/>
    </location>
</feature>
<feature type="transmembrane region" description="Helical" evidence="8">
    <location>
        <begin position="488"/>
        <end position="509"/>
    </location>
</feature>
<feature type="compositionally biased region" description="Polar residues" evidence="7">
    <location>
        <begin position="13"/>
        <end position="31"/>
    </location>
</feature>
<dbReference type="EMBL" id="PUHQ01000144">
    <property type="protein sequence ID" value="KAG0654602.1"/>
    <property type="molecule type" value="Genomic_DNA"/>
</dbReference>
<dbReference type="PROSITE" id="PS50850">
    <property type="entry name" value="MFS"/>
    <property type="match status" value="1"/>
</dbReference>
<dbReference type="InterPro" id="IPR011701">
    <property type="entry name" value="MFS"/>
</dbReference>
<feature type="transmembrane region" description="Helical" evidence="8">
    <location>
        <begin position="320"/>
        <end position="340"/>
    </location>
</feature>
<feature type="compositionally biased region" description="Low complexity" evidence="7">
    <location>
        <begin position="55"/>
        <end position="71"/>
    </location>
</feature>
<evidence type="ECO:0000256" key="7">
    <source>
        <dbReference type="SAM" id="MobiDB-lite"/>
    </source>
</evidence>
<evidence type="ECO:0000256" key="5">
    <source>
        <dbReference type="ARBA" id="ARBA00022989"/>
    </source>
</evidence>
<protein>
    <recommendedName>
        <fullName evidence="9">Major facilitator superfamily (MFS) profile domain-containing protein</fullName>
    </recommendedName>
</protein>
<dbReference type="SUPFAM" id="SSF103473">
    <property type="entry name" value="MFS general substrate transporter"/>
    <property type="match status" value="1"/>
</dbReference>